<comment type="subcellular location">
    <subcellularLocation>
        <location evidence="1">Endomembrane system</location>
    </subcellularLocation>
</comment>
<dbReference type="GO" id="GO:0033198">
    <property type="term" value="P:response to ATP"/>
    <property type="evidence" value="ECO:0007669"/>
    <property type="project" value="InterPro"/>
</dbReference>
<dbReference type="NCBIfam" id="TIGR00863">
    <property type="entry name" value="P2X"/>
    <property type="match status" value="1"/>
</dbReference>
<proteinExistence type="inferred from homology"/>
<dbReference type="GO" id="GO:0098794">
    <property type="term" value="C:postsynapse"/>
    <property type="evidence" value="ECO:0007669"/>
    <property type="project" value="GOC"/>
</dbReference>
<dbReference type="GO" id="GO:0004931">
    <property type="term" value="F:extracellularly ATP-gated monoatomic cation channel activity"/>
    <property type="evidence" value="ECO:0007669"/>
    <property type="project" value="InterPro"/>
</dbReference>
<dbReference type="Gene3D" id="1.10.287.940">
    <property type="entry name" value="atp-gated p2x4 ion channel"/>
    <property type="match status" value="1"/>
</dbReference>
<dbReference type="AlphaFoldDB" id="A0A7M5WXY4"/>
<evidence type="ECO:0000256" key="8">
    <source>
        <dbReference type="ARBA" id="ARBA00023286"/>
    </source>
</evidence>
<keyword evidence="8" id="KW-1071">Ligand-gated ion channel</keyword>
<evidence type="ECO:0000256" key="4">
    <source>
        <dbReference type="ARBA" id="ARBA00022692"/>
    </source>
</evidence>
<accession>A0A7M5WXY4</accession>
<dbReference type="PANTHER" id="PTHR10125">
    <property type="entry name" value="P2X PURINOCEPTOR"/>
    <property type="match status" value="1"/>
</dbReference>
<evidence type="ECO:0000256" key="1">
    <source>
        <dbReference type="ARBA" id="ARBA00004308"/>
    </source>
</evidence>
<feature type="coiled-coil region" evidence="10">
    <location>
        <begin position="318"/>
        <end position="346"/>
    </location>
</feature>
<evidence type="ECO:0000313" key="13">
    <source>
        <dbReference type="Proteomes" id="UP000594262"/>
    </source>
</evidence>
<organism evidence="12 13">
    <name type="scientific">Clytia hemisphaerica</name>
    <dbReference type="NCBI Taxonomy" id="252671"/>
    <lineage>
        <taxon>Eukaryota</taxon>
        <taxon>Metazoa</taxon>
        <taxon>Cnidaria</taxon>
        <taxon>Hydrozoa</taxon>
        <taxon>Hydroidolina</taxon>
        <taxon>Leptothecata</taxon>
        <taxon>Obeliida</taxon>
        <taxon>Clytiidae</taxon>
        <taxon>Clytia</taxon>
    </lineage>
</organism>
<feature type="transmembrane region" description="Helical" evidence="11">
    <location>
        <begin position="285"/>
        <end position="307"/>
    </location>
</feature>
<evidence type="ECO:0000256" key="7">
    <source>
        <dbReference type="ARBA" id="ARBA00023136"/>
    </source>
</evidence>
<dbReference type="InterPro" id="IPR027309">
    <property type="entry name" value="P2X_extracellular_dom_sf"/>
</dbReference>
<dbReference type="Gene3D" id="2.60.490.10">
    <property type="entry name" value="atp-gated p2x4 ion channel domain"/>
    <property type="match status" value="1"/>
</dbReference>
<dbReference type="EnsemblMetazoa" id="CLYHEMT014861.6">
    <property type="protein sequence ID" value="CLYHEMP014861.6"/>
    <property type="gene ID" value="CLYHEMG014861"/>
</dbReference>
<dbReference type="Pfam" id="PF00864">
    <property type="entry name" value="P2X_receptor"/>
    <property type="match status" value="1"/>
</dbReference>
<evidence type="ECO:0000256" key="2">
    <source>
        <dbReference type="ARBA" id="ARBA00009848"/>
    </source>
</evidence>
<reference evidence="12" key="1">
    <citation type="submission" date="2021-01" db="UniProtKB">
        <authorList>
            <consortium name="EnsemblMetazoa"/>
        </authorList>
    </citation>
    <scope>IDENTIFICATION</scope>
</reference>
<evidence type="ECO:0008006" key="14">
    <source>
        <dbReference type="Google" id="ProtNLM"/>
    </source>
</evidence>
<dbReference type="GO" id="GO:0070588">
    <property type="term" value="P:calcium ion transmembrane transport"/>
    <property type="evidence" value="ECO:0007669"/>
    <property type="project" value="TreeGrafter"/>
</dbReference>
<evidence type="ECO:0000256" key="9">
    <source>
        <dbReference type="ARBA" id="ARBA00023303"/>
    </source>
</evidence>
<evidence type="ECO:0000256" key="6">
    <source>
        <dbReference type="ARBA" id="ARBA00023065"/>
    </source>
</evidence>
<protein>
    <recommendedName>
        <fullName evidence="14">Purinergic receptor</fullName>
    </recommendedName>
</protein>
<sequence>MKGITHVDFTGFNSSLFNGLQVYDAEDYVIKPKDGNSLFVMTNMVITPKQYQGKCPEDPESYQALCKTDKDCQQETSNKYGHGERTGRCVPSYRNSTLTVCEIHGWCPTEDDRLPMIKSNVSTNIPLLEGTKHATVLIKNQIDFMKFDVATYNIPNTNNRTYMKKCRYNAKTDPLCPIFRLQDIVSSCGDNYTQVAFKGAIYGIIIEWKCNLDYSIEECLPKYRFKRLDNSRSSISKGFNFRYVNYYVEKGKRYRTLTKAFGIKFELLAHGKAGKFNIIPLLTNLGAGIGLLGLATLCCDFIVLNLVPKRNVYRDYICADVTQEYEEHLREAAKEEKEEATRLKLMMVNKCAVRSPHTARKLLEML</sequence>
<keyword evidence="9" id="KW-0407">Ion channel</keyword>
<dbReference type="InterPro" id="IPR001429">
    <property type="entry name" value="P2X_purnocptor"/>
</dbReference>
<evidence type="ECO:0000256" key="11">
    <source>
        <dbReference type="SAM" id="Phobius"/>
    </source>
</evidence>
<keyword evidence="3" id="KW-0813">Transport</keyword>
<dbReference type="RefSeq" id="XP_066918296.1">
    <property type="nucleotide sequence ID" value="XM_067062195.1"/>
</dbReference>
<dbReference type="GeneID" id="136805621"/>
<dbReference type="Proteomes" id="UP000594262">
    <property type="component" value="Unplaced"/>
</dbReference>
<dbReference type="PRINTS" id="PR01307">
    <property type="entry name" value="P2XRECEPTOR"/>
</dbReference>
<name>A0A7M5WXY4_9CNID</name>
<dbReference type="OrthoDB" id="494673at2759"/>
<keyword evidence="6" id="KW-0406">Ion transport</keyword>
<dbReference type="GO" id="GO:0005886">
    <property type="term" value="C:plasma membrane"/>
    <property type="evidence" value="ECO:0007669"/>
    <property type="project" value="InterPro"/>
</dbReference>
<comment type="similarity">
    <text evidence="2">Belongs to the P2X receptor family.</text>
</comment>
<keyword evidence="4 11" id="KW-0812">Transmembrane</keyword>
<keyword evidence="10" id="KW-0175">Coiled coil</keyword>
<keyword evidence="7 11" id="KW-0472">Membrane</keyword>
<keyword evidence="5 11" id="KW-1133">Transmembrane helix</keyword>
<keyword evidence="13" id="KW-1185">Reference proteome</keyword>
<dbReference type="PANTHER" id="PTHR10125:SF31">
    <property type="entry name" value="P2X RECEPTOR E"/>
    <property type="match status" value="1"/>
</dbReference>
<dbReference type="InterPro" id="IPR059116">
    <property type="entry name" value="P2X_receptor"/>
</dbReference>
<evidence type="ECO:0000256" key="5">
    <source>
        <dbReference type="ARBA" id="ARBA00022989"/>
    </source>
</evidence>
<evidence type="ECO:0000256" key="10">
    <source>
        <dbReference type="SAM" id="Coils"/>
    </source>
</evidence>
<evidence type="ECO:0000313" key="12">
    <source>
        <dbReference type="EnsemblMetazoa" id="CLYHEMP014861.6"/>
    </source>
</evidence>
<dbReference type="GO" id="GO:0012505">
    <property type="term" value="C:endomembrane system"/>
    <property type="evidence" value="ECO:0007669"/>
    <property type="project" value="UniProtKB-SubCell"/>
</dbReference>
<evidence type="ECO:0000256" key="3">
    <source>
        <dbReference type="ARBA" id="ARBA00022448"/>
    </source>
</evidence>
<dbReference type="GO" id="GO:0001614">
    <property type="term" value="F:purinergic nucleotide receptor activity"/>
    <property type="evidence" value="ECO:0007669"/>
    <property type="project" value="InterPro"/>
</dbReference>